<reference evidence="3" key="1">
    <citation type="journal article" date="2019" name="Int. J. Syst. Evol. Microbiol.">
        <title>The Global Catalogue of Microorganisms (GCM) 10K type strain sequencing project: providing services to taxonomists for standard genome sequencing and annotation.</title>
        <authorList>
            <consortium name="The Broad Institute Genomics Platform"/>
            <consortium name="The Broad Institute Genome Sequencing Center for Infectious Disease"/>
            <person name="Wu L."/>
            <person name="Ma J."/>
        </authorList>
    </citation>
    <scope>NUCLEOTIDE SEQUENCE [LARGE SCALE GENOMIC DNA]</scope>
    <source>
        <strain evidence="3">JCM 18303</strain>
    </source>
</reference>
<evidence type="ECO:0000313" key="2">
    <source>
        <dbReference type="EMBL" id="GAA5166699.1"/>
    </source>
</evidence>
<evidence type="ECO:0000313" key="3">
    <source>
        <dbReference type="Proteomes" id="UP001428817"/>
    </source>
</evidence>
<accession>A0ABP9QS99</accession>
<organism evidence="2 3">
    <name type="scientific">Pseudonocardia eucalypti</name>
    <dbReference type="NCBI Taxonomy" id="648755"/>
    <lineage>
        <taxon>Bacteria</taxon>
        <taxon>Bacillati</taxon>
        <taxon>Actinomycetota</taxon>
        <taxon>Actinomycetes</taxon>
        <taxon>Pseudonocardiales</taxon>
        <taxon>Pseudonocardiaceae</taxon>
        <taxon>Pseudonocardia</taxon>
    </lineage>
</organism>
<proteinExistence type="predicted"/>
<dbReference type="Proteomes" id="UP001428817">
    <property type="component" value="Unassembled WGS sequence"/>
</dbReference>
<keyword evidence="3" id="KW-1185">Reference proteome</keyword>
<gene>
    <name evidence="2" type="ORF">GCM10023321_58220</name>
</gene>
<dbReference type="RefSeq" id="WP_185060522.1">
    <property type="nucleotide sequence ID" value="NZ_BAABJP010000036.1"/>
</dbReference>
<name>A0ABP9QS99_9PSEU</name>
<feature type="region of interest" description="Disordered" evidence="1">
    <location>
        <begin position="73"/>
        <end position="99"/>
    </location>
</feature>
<dbReference type="EMBL" id="BAABJP010000036">
    <property type="protein sequence ID" value="GAA5166699.1"/>
    <property type="molecule type" value="Genomic_DNA"/>
</dbReference>
<evidence type="ECO:0000256" key="1">
    <source>
        <dbReference type="SAM" id="MobiDB-lite"/>
    </source>
</evidence>
<protein>
    <submittedName>
        <fullName evidence="2">Uncharacterized protein</fullName>
    </submittedName>
</protein>
<sequence length="151" mass="13766">MAAARAWVSSGELCTCRVAPGHPAAGTRAGAATGAFGTAGAFCAAGAFGTAGWFAAAGGAGWFAAGGAGSALGAGAGSRSPGRPTVGTPGMPRAGTCAADPTSPLLGAADGIAGPAFGTDPDGPVLSAEGAPGDGELVGVAGMAFGRGCVS</sequence>
<comment type="caution">
    <text evidence="2">The sequence shown here is derived from an EMBL/GenBank/DDBJ whole genome shotgun (WGS) entry which is preliminary data.</text>
</comment>